<dbReference type="AlphaFoldDB" id="A0A1X7DWT8"/>
<sequence length="59" mass="6520">MEKHPEEQPPTPGKKSVLNDKAEFEKDEGKDTVSHMGDESGKDRADRPPDAARGTTKRS</sequence>
<dbReference type="EMBL" id="FXAK01000001">
    <property type="protein sequence ID" value="SMF23182.1"/>
    <property type="molecule type" value="Genomic_DNA"/>
</dbReference>
<proteinExistence type="predicted"/>
<dbReference type="STRING" id="286727.SAMN02982917_1121"/>
<evidence type="ECO:0000313" key="2">
    <source>
        <dbReference type="EMBL" id="SMF23182.1"/>
    </source>
</evidence>
<protein>
    <submittedName>
        <fullName evidence="2">Uncharacterized protein</fullName>
    </submittedName>
</protein>
<evidence type="ECO:0000256" key="1">
    <source>
        <dbReference type="SAM" id="MobiDB-lite"/>
    </source>
</evidence>
<feature type="region of interest" description="Disordered" evidence="1">
    <location>
        <begin position="1"/>
        <end position="59"/>
    </location>
</feature>
<dbReference type="RefSeq" id="WP_085083039.1">
    <property type="nucleotide sequence ID" value="NZ_FXAK01000001.1"/>
</dbReference>
<reference evidence="2" key="1">
    <citation type="submission" date="2017-04" db="EMBL/GenBank/DDBJ databases">
        <authorList>
            <person name="Afonso C.L."/>
            <person name="Miller P.J."/>
            <person name="Scott M.A."/>
            <person name="Spackman E."/>
            <person name="Goraichik I."/>
            <person name="Dimitrov K.M."/>
            <person name="Suarez D.L."/>
            <person name="Swayne D.E."/>
        </authorList>
    </citation>
    <scope>NUCLEOTIDE SEQUENCE [LARGE SCALE GENOMIC DNA]</scope>
    <source>
        <strain evidence="2">A2P</strain>
    </source>
</reference>
<feature type="compositionally biased region" description="Basic and acidic residues" evidence="1">
    <location>
        <begin position="17"/>
        <end position="50"/>
    </location>
</feature>
<dbReference type="Proteomes" id="UP000192936">
    <property type="component" value="Unassembled WGS sequence"/>
</dbReference>
<organism evidence="2">
    <name type="scientific">Azospirillum oryzae</name>
    <dbReference type="NCBI Taxonomy" id="286727"/>
    <lineage>
        <taxon>Bacteria</taxon>
        <taxon>Pseudomonadati</taxon>
        <taxon>Pseudomonadota</taxon>
        <taxon>Alphaproteobacteria</taxon>
        <taxon>Rhodospirillales</taxon>
        <taxon>Azospirillaceae</taxon>
        <taxon>Azospirillum</taxon>
    </lineage>
</organism>
<name>A0A1X7DWT8_9PROT</name>
<gene>
    <name evidence="2" type="ORF">SAMN02982917_1121</name>
</gene>
<accession>A0A1X7DWT8</accession>